<dbReference type="Pfam" id="PF00106">
    <property type="entry name" value="adh_short"/>
    <property type="match status" value="1"/>
</dbReference>
<dbReference type="EnsemblPlants" id="Ma05_t04330.1">
    <property type="protein sequence ID" value="Ma05_p04330.1"/>
    <property type="gene ID" value="Ma05_g04330"/>
</dbReference>
<dbReference type="Gramene" id="Ma05_t04330.1">
    <property type="protein sequence ID" value="Ma05_p04330.1"/>
    <property type="gene ID" value="Ma05_g04330"/>
</dbReference>
<reference evidence="3" key="1">
    <citation type="submission" date="2021-03" db="EMBL/GenBank/DDBJ databases">
        <authorList>
            <consortium name="Genoscope - CEA"/>
            <person name="William W."/>
        </authorList>
    </citation>
    <scope>NUCLEOTIDE SEQUENCE</scope>
    <source>
        <strain evidence="3">Doubled-haploid Pahang</strain>
    </source>
</reference>
<dbReference type="AlphaFoldDB" id="A0A804J0T4"/>
<dbReference type="SUPFAM" id="SSF51735">
    <property type="entry name" value="NAD(P)-binding Rossmann-fold domains"/>
    <property type="match status" value="1"/>
</dbReference>
<evidence type="ECO:0000256" key="1">
    <source>
        <dbReference type="ARBA" id="ARBA00022857"/>
    </source>
</evidence>
<keyword evidence="5" id="KW-1185">Reference proteome</keyword>
<dbReference type="InterPro" id="IPR036291">
    <property type="entry name" value="NAD(P)-bd_dom_sf"/>
</dbReference>
<proteinExistence type="predicted"/>
<evidence type="ECO:0000313" key="4">
    <source>
        <dbReference type="EnsemblPlants" id="Ma05_p04330.1"/>
    </source>
</evidence>
<dbReference type="Gene3D" id="3.40.50.720">
    <property type="entry name" value="NAD(P)-binding Rossmann-like Domain"/>
    <property type="match status" value="1"/>
</dbReference>
<dbReference type="OMA" id="SAINTMM"/>
<dbReference type="InterPro" id="IPR002347">
    <property type="entry name" value="SDR_fam"/>
</dbReference>
<dbReference type="PANTHER" id="PTHR42898">
    <property type="entry name" value="TROPINONE REDUCTASE"/>
    <property type="match status" value="1"/>
</dbReference>
<dbReference type="Proteomes" id="UP000012960">
    <property type="component" value="Unplaced"/>
</dbReference>
<dbReference type="GO" id="GO:0016491">
    <property type="term" value="F:oxidoreductase activity"/>
    <property type="evidence" value="ECO:0007669"/>
    <property type="project" value="UniProtKB-KW"/>
</dbReference>
<dbReference type="InParanoid" id="A0A804J0T4"/>
<protein>
    <submittedName>
        <fullName evidence="3">(wild Malaysian banana) hypothetical protein</fullName>
    </submittedName>
</protein>
<sequence length="127" mass="14097">MSHPPSRRDNKVVDGRWSLLGTTALVTGGTKGIGHAIVEELARFGAAVHTCARNEAELETCLKKWEGMKLNVTGSACDVSLPAEREKLKERVASFFHGKLHILESTMWEQQFGRHPQITPLRTTDMS</sequence>
<dbReference type="PANTHER" id="PTHR42898:SF6">
    <property type="entry name" value="NADP-DEPENDENT MANNITOL DEHYDROGENASE"/>
    <property type="match status" value="1"/>
</dbReference>
<evidence type="ECO:0000313" key="5">
    <source>
        <dbReference type="Proteomes" id="UP000012960"/>
    </source>
</evidence>
<dbReference type="InterPro" id="IPR045000">
    <property type="entry name" value="TR"/>
</dbReference>
<keyword evidence="2" id="KW-0560">Oxidoreductase</keyword>
<gene>
    <name evidence="3" type="ORF">GSMUA_256710.1</name>
</gene>
<reference evidence="4" key="2">
    <citation type="submission" date="2021-05" db="UniProtKB">
        <authorList>
            <consortium name="EnsemblPlants"/>
        </authorList>
    </citation>
    <scope>IDENTIFICATION</scope>
    <source>
        <strain evidence="4">subsp. malaccensis</strain>
    </source>
</reference>
<evidence type="ECO:0000313" key="3">
    <source>
        <dbReference type="EMBL" id="CAG1837494.1"/>
    </source>
</evidence>
<accession>A0A804J0T4</accession>
<keyword evidence="1" id="KW-0521">NADP</keyword>
<organism evidence="4 5">
    <name type="scientific">Musa acuminata subsp. malaccensis</name>
    <name type="common">Wild banana</name>
    <name type="synonym">Musa malaccensis</name>
    <dbReference type="NCBI Taxonomy" id="214687"/>
    <lineage>
        <taxon>Eukaryota</taxon>
        <taxon>Viridiplantae</taxon>
        <taxon>Streptophyta</taxon>
        <taxon>Embryophyta</taxon>
        <taxon>Tracheophyta</taxon>
        <taxon>Spermatophyta</taxon>
        <taxon>Magnoliopsida</taxon>
        <taxon>Liliopsida</taxon>
        <taxon>Zingiberales</taxon>
        <taxon>Musaceae</taxon>
        <taxon>Musa</taxon>
    </lineage>
</organism>
<evidence type="ECO:0000256" key="2">
    <source>
        <dbReference type="ARBA" id="ARBA00023002"/>
    </source>
</evidence>
<dbReference type="EMBL" id="HG996470">
    <property type="protein sequence ID" value="CAG1837494.1"/>
    <property type="molecule type" value="Genomic_DNA"/>
</dbReference>
<name>A0A804J0T4_MUSAM</name>